<comment type="caution">
    <text evidence="1">The sequence shown here is derived from an EMBL/GenBank/DDBJ whole genome shotgun (WGS) entry which is preliminary data.</text>
</comment>
<sequence>MKINYDALKSMYLSCEQNWLRKFISRIVKQYLKKCFSAFTTRHRVVVREFYKHCVAVAVVVIKQICFSEALKFKILKCLKSHTDFLCFYLNKIFSSILICL</sequence>
<dbReference type="EMBL" id="JYDS01000115">
    <property type="protein sequence ID" value="KRZ24734.1"/>
    <property type="molecule type" value="Genomic_DNA"/>
</dbReference>
<protein>
    <submittedName>
        <fullName evidence="1">Uncharacterized protein</fullName>
    </submittedName>
</protein>
<gene>
    <name evidence="1" type="ORF">T4B_312</name>
</gene>
<proteinExistence type="predicted"/>
<dbReference type="Proteomes" id="UP000054805">
    <property type="component" value="Unassembled WGS sequence"/>
</dbReference>
<dbReference type="AlphaFoldDB" id="A0A0V1IPG5"/>
<reference evidence="1 2" key="1">
    <citation type="submission" date="2015-01" db="EMBL/GenBank/DDBJ databases">
        <title>Evolution of Trichinella species and genotypes.</title>
        <authorList>
            <person name="Korhonen P.K."/>
            <person name="Edoardo P."/>
            <person name="Giuseppe L.R."/>
            <person name="Gasser R.B."/>
        </authorList>
    </citation>
    <scope>NUCLEOTIDE SEQUENCE [LARGE SCALE GENOMIC DNA]</scope>
    <source>
        <strain evidence="1">ISS588</strain>
    </source>
</reference>
<keyword evidence="2" id="KW-1185">Reference proteome</keyword>
<accession>A0A0V1IPG5</accession>
<evidence type="ECO:0000313" key="2">
    <source>
        <dbReference type="Proteomes" id="UP000054805"/>
    </source>
</evidence>
<organism evidence="1 2">
    <name type="scientific">Trichinella pseudospiralis</name>
    <name type="common">Parasitic roundworm</name>
    <dbReference type="NCBI Taxonomy" id="6337"/>
    <lineage>
        <taxon>Eukaryota</taxon>
        <taxon>Metazoa</taxon>
        <taxon>Ecdysozoa</taxon>
        <taxon>Nematoda</taxon>
        <taxon>Enoplea</taxon>
        <taxon>Dorylaimia</taxon>
        <taxon>Trichinellida</taxon>
        <taxon>Trichinellidae</taxon>
        <taxon>Trichinella</taxon>
    </lineage>
</organism>
<name>A0A0V1IPG5_TRIPS</name>
<evidence type="ECO:0000313" key="1">
    <source>
        <dbReference type="EMBL" id="KRZ24734.1"/>
    </source>
</evidence>